<keyword evidence="6" id="KW-1185">Reference proteome</keyword>
<keyword evidence="1" id="KW-0805">Transcription regulation</keyword>
<comment type="caution">
    <text evidence="5">The sequence shown here is derived from an EMBL/GenBank/DDBJ whole genome shotgun (WGS) entry which is preliminary data.</text>
</comment>
<dbReference type="RefSeq" id="WP_218092302.1">
    <property type="nucleotide sequence ID" value="NZ_CAJVAS010000009.1"/>
</dbReference>
<evidence type="ECO:0000256" key="3">
    <source>
        <dbReference type="ARBA" id="ARBA00023163"/>
    </source>
</evidence>
<dbReference type="InterPro" id="IPR018062">
    <property type="entry name" value="HTH_AraC-typ_CS"/>
</dbReference>
<dbReference type="Pfam" id="PF12833">
    <property type="entry name" value="HTH_18"/>
    <property type="match status" value="1"/>
</dbReference>
<dbReference type="SMART" id="SM00342">
    <property type="entry name" value="HTH_ARAC"/>
    <property type="match status" value="1"/>
</dbReference>
<keyword evidence="2" id="KW-0238">DNA-binding</keyword>
<protein>
    <submittedName>
        <fullName evidence="5">HTH-type transcriptional activator RhaR</fullName>
    </submittedName>
</protein>
<organism evidence="5 6">
    <name type="scientific">Paenibacillus solanacearum</name>
    <dbReference type="NCBI Taxonomy" id="2048548"/>
    <lineage>
        <taxon>Bacteria</taxon>
        <taxon>Bacillati</taxon>
        <taxon>Bacillota</taxon>
        <taxon>Bacilli</taxon>
        <taxon>Bacillales</taxon>
        <taxon>Paenibacillaceae</taxon>
        <taxon>Paenibacillus</taxon>
    </lineage>
</organism>
<keyword evidence="3" id="KW-0804">Transcription</keyword>
<evidence type="ECO:0000313" key="6">
    <source>
        <dbReference type="Proteomes" id="UP000693672"/>
    </source>
</evidence>
<name>A0A916NQE2_9BACL</name>
<sequence>MKAYAPSDFLPRLNHSYYWKRKERFKFYEDTYKEWVVIGVEDGSFFYEIDGQSGTATLGDLFICPPHLKFRRVVVTPLTFFFLRLGWEWVQPSEPSEDELRELPIGKISIRDTARLSANYAVMKQAESLNLERKIHIQNHYLRDIWLKYCCETGEESWTEGREPAAGREADPLMEKAALLIHKSAFQKLDLKQIATELNLSPVRLTQKFKDDFGVTPIHYLTSIRLKKATTLLIETNLTLEQIAESIGYQSGFYLNRVFKNQMKMTPAKFREMNRV</sequence>
<evidence type="ECO:0000313" key="5">
    <source>
        <dbReference type="EMBL" id="CAG7623413.1"/>
    </source>
</evidence>
<dbReference type="GO" id="GO:0003700">
    <property type="term" value="F:DNA-binding transcription factor activity"/>
    <property type="evidence" value="ECO:0007669"/>
    <property type="project" value="InterPro"/>
</dbReference>
<reference evidence="5" key="1">
    <citation type="submission" date="2021-06" db="EMBL/GenBank/DDBJ databases">
        <authorList>
            <person name="Criscuolo A."/>
        </authorList>
    </citation>
    <scope>NUCLEOTIDE SEQUENCE</scope>
    <source>
        <strain evidence="5">CIP111600</strain>
    </source>
</reference>
<dbReference type="PANTHER" id="PTHR43280:SF28">
    <property type="entry name" value="HTH-TYPE TRANSCRIPTIONAL ACTIVATOR RHAS"/>
    <property type="match status" value="1"/>
</dbReference>
<dbReference type="GO" id="GO:0043565">
    <property type="term" value="F:sequence-specific DNA binding"/>
    <property type="evidence" value="ECO:0007669"/>
    <property type="project" value="InterPro"/>
</dbReference>
<dbReference type="PROSITE" id="PS01124">
    <property type="entry name" value="HTH_ARAC_FAMILY_2"/>
    <property type="match status" value="1"/>
</dbReference>
<dbReference type="PANTHER" id="PTHR43280">
    <property type="entry name" value="ARAC-FAMILY TRANSCRIPTIONAL REGULATOR"/>
    <property type="match status" value="1"/>
</dbReference>
<evidence type="ECO:0000259" key="4">
    <source>
        <dbReference type="PROSITE" id="PS01124"/>
    </source>
</evidence>
<feature type="domain" description="HTH araC/xylS-type" evidence="4">
    <location>
        <begin position="175"/>
        <end position="273"/>
    </location>
</feature>
<evidence type="ECO:0000256" key="1">
    <source>
        <dbReference type="ARBA" id="ARBA00023015"/>
    </source>
</evidence>
<evidence type="ECO:0000256" key="2">
    <source>
        <dbReference type="ARBA" id="ARBA00023125"/>
    </source>
</evidence>
<accession>A0A916NQE2</accession>
<dbReference type="Proteomes" id="UP000693672">
    <property type="component" value="Unassembled WGS sequence"/>
</dbReference>
<dbReference type="PROSITE" id="PS00041">
    <property type="entry name" value="HTH_ARAC_FAMILY_1"/>
    <property type="match status" value="2"/>
</dbReference>
<proteinExistence type="predicted"/>
<dbReference type="InterPro" id="IPR018060">
    <property type="entry name" value="HTH_AraC"/>
</dbReference>
<gene>
    <name evidence="5" type="primary">rhaR_42</name>
    <name evidence="5" type="ORF">PAESOLCIP111_02519</name>
</gene>
<dbReference type="EMBL" id="CAJVAS010000009">
    <property type="protein sequence ID" value="CAG7623413.1"/>
    <property type="molecule type" value="Genomic_DNA"/>
</dbReference>
<dbReference type="AlphaFoldDB" id="A0A916NQE2"/>